<dbReference type="EMBL" id="JAPCXC010000108">
    <property type="protein sequence ID" value="KAJ1605112.1"/>
    <property type="molecule type" value="Genomic_DNA"/>
</dbReference>
<dbReference type="AlphaFoldDB" id="A0A9D5HW99"/>
<evidence type="ECO:0000313" key="2">
    <source>
        <dbReference type="EMBL" id="KAJ1605112.1"/>
    </source>
</evidence>
<evidence type="ECO:0000256" key="1">
    <source>
        <dbReference type="SAM" id="MobiDB-lite"/>
    </source>
</evidence>
<organism evidence="2">
    <name type="scientific">Cryptosporidium canis</name>
    <dbReference type="NCBI Taxonomy" id="195482"/>
    <lineage>
        <taxon>Eukaryota</taxon>
        <taxon>Sar</taxon>
        <taxon>Alveolata</taxon>
        <taxon>Apicomplexa</taxon>
        <taxon>Conoidasida</taxon>
        <taxon>Coccidia</taxon>
        <taxon>Eucoccidiorida</taxon>
        <taxon>Eimeriorina</taxon>
        <taxon>Cryptosporidiidae</taxon>
        <taxon>Cryptosporidium</taxon>
    </lineage>
</organism>
<name>A0A9D5HW99_9CRYT</name>
<protein>
    <submittedName>
        <fullName evidence="2">Uncharacterized protein</fullName>
    </submittedName>
</protein>
<accession>A0A9D5HW99</accession>
<gene>
    <name evidence="2" type="ORF">OJ253_3325</name>
</gene>
<reference evidence="2" key="1">
    <citation type="submission" date="2022-10" db="EMBL/GenBank/DDBJ databases">
        <title>Adaptive evolution leads to modifications in subtelomeric GC content in a zoonotic Cryptosporidium species.</title>
        <authorList>
            <person name="Li J."/>
            <person name="Feng Y."/>
            <person name="Xiao L."/>
        </authorList>
    </citation>
    <scope>NUCLEOTIDE SEQUENCE</scope>
    <source>
        <strain evidence="2">33844</strain>
    </source>
</reference>
<dbReference type="OrthoDB" id="10483010at2759"/>
<comment type="caution">
    <text evidence="2">The sequence shown here is derived from an EMBL/GenBank/DDBJ whole genome shotgun (WGS) entry which is preliminary data.</text>
</comment>
<dbReference type="Proteomes" id="UP001067231">
    <property type="component" value="Unassembled WGS sequence"/>
</dbReference>
<proteinExistence type="predicted"/>
<feature type="region of interest" description="Disordered" evidence="1">
    <location>
        <begin position="337"/>
        <end position="364"/>
    </location>
</feature>
<sequence length="604" mass="63487">MHGDRAWRRLDGLAHHADWRAAASAAAHHGVGVHAHADTGLEGAVYSKHRVLVLVNAGVGADGRQDLDYGEGEAGLAESQGAHELWGSIVDPVSESGGVDGLVIGGQGGEELHGGDDPAGVGEDLGILNDLFGDVLVISVELSGRLEDGDLLDKVLESKYLRALAGRHVAPDLDGVPEVPRTQITDERRPHVKLLLLEPPSQQLREALHGVLGLARVLPQSDPGGLRVDGDDCQGLVPTVQVAGLDKVLQIVHNHVTQHLLGVLQLVLLQVLLLHVVQVHAPELYRQDEGFREEPPLYADVNGGVDVSGNQELVDDVLLLPGPLPLSQAVQPGAARVGVGDLGPRDGDPAAALERSPSEDATRAGAKETGLVLAWGPKWTAGRLCAIHLLVETSSLAGEVGPEGVGVATSLARLGLPVRHYGRGVAFTQLLEEFLGVEGLVRGELCGGPGESREVAAAQVGWAVLVAHPRKGGRGRVEHQARVVLLADGLELPLELLLLRDDPTLPAQELRSGGAGCVEVEPQHGGNVQTSLRRVLGEHVFNQAPGELFIGALGLLVLLLAVANEVALVEQLVEYVRVGNDLRVCGDSVEAKLGLSGRFSGERD</sequence>